<evidence type="ECO:0000256" key="6">
    <source>
        <dbReference type="ARBA" id="ARBA00022643"/>
    </source>
</evidence>
<evidence type="ECO:0000256" key="3">
    <source>
        <dbReference type="ARBA" id="ARBA00005267"/>
    </source>
</evidence>
<keyword evidence="10" id="KW-1185">Reference proteome</keyword>
<evidence type="ECO:0000256" key="2">
    <source>
        <dbReference type="ARBA" id="ARBA00003297"/>
    </source>
</evidence>
<dbReference type="InterPro" id="IPR050619">
    <property type="entry name" value="Flavodoxin"/>
</dbReference>
<dbReference type="Pfam" id="PF00258">
    <property type="entry name" value="Flavodoxin_1"/>
    <property type="match status" value="1"/>
</dbReference>
<dbReference type="GO" id="GO:0010181">
    <property type="term" value="F:FMN binding"/>
    <property type="evidence" value="ECO:0007669"/>
    <property type="project" value="InterPro"/>
</dbReference>
<evidence type="ECO:0000256" key="5">
    <source>
        <dbReference type="ARBA" id="ARBA00022630"/>
    </source>
</evidence>
<evidence type="ECO:0000313" key="9">
    <source>
        <dbReference type="EMBL" id="QBO35299.1"/>
    </source>
</evidence>
<dbReference type="AlphaFoldDB" id="A0A4P6YRL2"/>
<comment type="similarity">
    <text evidence="3">Belongs to the flavodoxin family.</text>
</comment>
<gene>
    <name evidence="9" type="ORF">EQG49_01880</name>
</gene>
<comment type="function">
    <text evidence="2">Low-potential electron donor to a number of redox enzymes.</text>
</comment>
<evidence type="ECO:0000256" key="4">
    <source>
        <dbReference type="ARBA" id="ARBA00022448"/>
    </source>
</evidence>
<feature type="domain" description="Flavodoxin-like" evidence="8">
    <location>
        <begin position="3"/>
        <end position="143"/>
    </location>
</feature>
<dbReference type="EMBL" id="CP037940">
    <property type="protein sequence ID" value="QBO35299.1"/>
    <property type="molecule type" value="Genomic_DNA"/>
</dbReference>
<reference evidence="10" key="1">
    <citation type="submission" date="2019-03" db="EMBL/GenBank/DDBJ databases">
        <title>Weissella sp. 26KH-42 Genome sequencing.</title>
        <authorList>
            <person name="Heo J."/>
            <person name="Kim S.-J."/>
            <person name="Kim J.-S."/>
            <person name="Hong S.-B."/>
            <person name="Kwon S.-W."/>
        </authorList>
    </citation>
    <scope>NUCLEOTIDE SEQUENCE [LARGE SCALE GENOMIC DNA]</scope>
    <source>
        <strain evidence="10">26KH-42</strain>
    </source>
</reference>
<accession>A0A4P6YRL2</accession>
<dbReference type="PROSITE" id="PS50902">
    <property type="entry name" value="FLAVODOXIN_LIKE"/>
    <property type="match status" value="1"/>
</dbReference>
<dbReference type="InterPro" id="IPR029039">
    <property type="entry name" value="Flavoprotein-like_sf"/>
</dbReference>
<dbReference type="Gene3D" id="3.40.50.360">
    <property type="match status" value="1"/>
</dbReference>
<keyword evidence="7" id="KW-0249">Electron transport</keyword>
<dbReference type="Proteomes" id="UP000292886">
    <property type="component" value="Chromosome"/>
</dbReference>
<evidence type="ECO:0000259" key="8">
    <source>
        <dbReference type="PROSITE" id="PS50902"/>
    </source>
</evidence>
<protein>
    <submittedName>
        <fullName evidence="9">Flavodoxin</fullName>
    </submittedName>
</protein>
<organism evidence="9 10">
    <name type="scientific">Periweissella cryptocerci</name>
    <dbReference type="NCBI Taxonomy" id="2506420"/>
    <lineage>
        <taxon>Bacteria</taxon>
        <taxon>Bacillati</taxon>
        <taxon>Bacillota</taxon>
        <taxon>Bacilli</taxon>
        <taxon>Lactobacillales</taxon>
        <taxon>Lactobacillaceae</taxon>
        <taxon>Periweissella</taxon>
    </lineage>
</organism>
<dbReference type="KEGG" id="wei:EQG49_01880"/>
<name>A0A4P6YRL2_9LACO</name>
<comment type="cofactor">
    <cofactor evidence="1">
        <name>FMN</name>
        <dbReference type="ChEBI" id="CHEBI:58210"/>
    </cofactor>
</comment>
<evidence type="ECO:0000256" key="1">
    <source>
        <dbReference type="ARBA" id="ARBA00001917"/>
    </source>
</evidence>
<dbReference type="RefSeq" id="WP_133362379.1">
    <property type="nucleotide sequence ID" value="NZ_CP037940.1"/>
</dbReference>
<dbReference type="NCBIfam" id="NF005587">
    <property type="entry name" value="PRK07308.1"/>
    <property type="match status" value="1"/>
</dbReference>
<keyword evidence="6" id="KW-0288">FMN</keyword>
<dbReference type="PANTHER" id="PTHR42809:SF1">
    <property type="entry name" value="FLAVODOXIN 1"/>
    <property type="match status" value="1"/>
</dbReference>
<proteinExistence type="inferred from homology"/>
<evidence type="ECO:0000256" key="7">
    <source>
        <dbReference type="ARBA" id="ARBA00022982"/>
    </source>
</evidence>
<keyword evidence="4" id="KW-0813">Transport</keyword>
<sequence length="148" mass="15972">MKAKVIFATITGNNEDVADIIVEGFEDHDVEVDKEEISISEVDELSDYDIVVLVPYTYDKGSLPEEGMDFFDDLETADLSGVVYGVAGSGDTYYGDDFGVAVDKFDATLAKTKATKGAENVKINLSPNAKDVEKLDAFVMALLAKVNG</sequence>
<dbReference type="InterPro" id="IPR008254">
    <property type="entry name" value="Flavodoxin/NO_synth"/>
</dbReference>
<dbReference type="SUPFAM" id="SSF52218">
    <property type="entry name" value="Flavoproteins"/>
    <property type="match status" value="1"/>
</dbReference>
<keyword evidence="5" id="KW-0285">Flavoprotein</keyword>
<evidence type="ECO:0000313" key="10">
    <source>
        <dbReference type="Proteomes" id="UP000292886"/>
    </source>
</evidence>
<dbReference type="PANTHER" id="PTHR42809">
    <property type="entry name" value="FLAVODOXIN 2"/>
    <property type="match status" value="1"/>
</dbReference>
<dbReference type="OrthoDB" id="9790745at2"/>
<dbReference type="GO" id="GO:0016651">
    <property type="term" value="F:oxidoreductase activity, acting on NAD(P)H"/>
    <property type="evidence" value="ECO:0007669"/>
    <property type="project" value="UniProtKB-ARBA"/>
</dbReference>